<keyword evidence="4" id="KW-1185">Reference proteome</keyword>
<dbReference type="Proteomes" id="UP000505306">
    <property type="component" value="Chromosome"/>
</dbReference>
<sequence length="726" mass="76738">MKLKLTLLALVMAFGFSANAQQGPDFVGETPPKMYVPSLESRTNLIPADMTEREAQDKRATSYPYIIGKDPQTTNDVYASNPNPAEGTINTRSLLFDFEATASGSSPSDPALAVGPDHVMTVFNTGFRIFDKTGAPLTGQLSVTNIFSGGGCCDLTVSYDSAADRWVLSYLFSSNGQVQVAVSDGPDPVSAAWNVYTVPNVNDYNKLSVWRDGYYLTGNNGGNSSAKVWVVERAAALAGAATAGIQAFSMPGWINPNPGISFHSAQVLNVTNDDMPTSGGATVIYLADDSYGGVTTDHARYWTIDTDFATPGNSVVSAVTEIPLAPFISVFDGGGFSNLSQPGGGASIDAIQATIMNQAQFRQFPTYNSALFNFTVDTDAGGGKLAGIRWVELRQTGAGQPWTLHQEGTFTSPDGKHAWMGSLMMDNAGNIGMGYSAMAGPTTPNPTDFRVGSYYTGRFAADALGTMTVTETPIKLSTNNIPNLRYGDYSKIDIDPNNDQTFWFINEIAVGGRKDHVGVFDIAPSQANDVGATTITDPNDGALTAAEDVVATIFNFGTDPQTNIPVSLTVDGTAIVTDVIAGPLASATSISHTFSVPVDMSTPGTSYDIEVSTGLAGDSVAANDTATKTVTNTTLGVEDNILSDSDLLIVNKGNNMFDISLATQTLTERLTLTVTNVLGQNLLSYGLDNNGDGYRYELNMSYASSGVYIVRIGNSTSGVSKKLIVK</sequence>
<organism evidence="3 4">
    <name type="scientific">Rasiella rasia</name>
    <dbReference type="NCBI Taxonomy" id="2744027"/>
    <lineage>
        <taxon>Bacteria</taxon>
        <taxon>Pseudomonadati</taxon>
        <taxon>Bacteroidota</taxon>
        <taxon>Flavobacteriia</taxon>
        <taxon>Flavobacteriales</taxon>
        <taxon>Flavobacteriaceae</taxon>
        <taxon>Rasiella</taxon>
    </lineage>
</organism>
<proteinExistence type="predicted"/>
<accession>A0A6G6GM11</accession>
<dbReference type="EMBL" id="CP049057">
    <property type="protein sequence ID" value="QIE59592.1"/>
    <property type="molecule type" value="Genomic_DNA"/>
</dbReference>
<evidence type="ECO:0000313" key="4">
    <source>
        <dbReference type="Proteomes" id="UP000505306"/>
    </source>
</evidence>
<evidence type="ECO:0000256" key="2">
    <source>
        <dbReference type="SAM" id="SignalP"/>
    </source>
</evidence>
<name>A0A6G6GM11_9FLAO</name>
<dbReference type="NCBIfam" id="TIGR04183">
    <property type="entry name" value="Por_Secre_tail"/>
    <property type="match status" value="1"/>
</dbReference>
<dbReference type="InterPro" id="IPR026444">
    <property type="entry name" value="Secre_tail"/>
</dbReference>
<keyword evidence="1 2" id="KW-0732">Signal</keyword>
<protein>
    <submittedName>
        <fullName evidence="3">T9SS type A sorting domain-containing protein</fullName>
    </submittedName>
</protein>
<dbReference type="AlphaFoldDB" id="A0A6G6GM11"/>
<evidence type="ECO:0000313" key="3">
    <source>
        <dbReference type="EMBL" id="QIE59592.1"/>
    </source>
</evidence>
<evidence type="ECO:0000256" key="1">
    <source>
        <dbReference type="ARBA" id="ARBA00022729"/>
    </source>
</evidence>
<reference evidence="3 4" key="1">
    <citation type="submission" date="2020-02" db="EMBL/GenBank/DDBJ databases">
        <title>Complete genome sequence of Flavobacteriaceae bacterium.</title>
        <authorList>
            <person name="Kim S.-J."/>
            <person name="Kim Y.-S."/>
            <person name="Kim K.-H."/>
        </authorList>
    </citation>
    <scope>NUCLEOTIDE SEQUENCE [LARGE SCALE GENOMIC DNA]</scope>
    <source>
        <strain evidence="3 4">RR4-40</strain>
    </source>
</reference>
<feature type="chain" id="PRO_5026054626" evidence="2">
    <location>
        <begin position="21"/>
        <end position="726"/>
    </location>
</feature>
<feature type="signal peptide" evidence="2">
    <location>
        <begin position="1"/>
        <end position="20"/>
    </location>
</feature>
<dbReference type="RefSeq" id="WP_164679606.1">
    <property type="nucleotide sequence ID" value="NZ_CP049057.1"/>
</dbReference>
<gene>
    <name evidence="3" type="ORF">G5B37_08455</name>
</gene>
<dbReference type="KEGG" id="mgel:G5B37_08455"/>